<evidence type="ECO:0000256" key="4">
    <source>
        <dbReference type="ARBA" id="ARBA00022741"/>
    </source>
</evidence>
<comment type="catalytic activity">
    <reaction evidence="8">
        <text>Mo-molybdopterin + GTP + H(+) = Mo-molybdopterin guanine dinucleotide + diphosphate</text>
        <dbReference type="Rhea" id="RHEA:34243"/>
        <dbReference type="ChEBI" id="CHEBI:15378"/>
        <dbReference type="ChEBI" id="CHEBI:33019"/>
        <dbReference type="ChEBI" id="CHEBI:37565"/>
        <dbReference type="ChEBI" id="CHEBI:71302"/>
        <dbReference type="ChEBI" id="CHEBI:71310"/>
        <dbReference type="EC" id="2.7.7.77"/>
    </reaction>
</comment>
<dbReference type="AlphaFoldDB" id="A0A3A1UR58"/>
<comment type="domain">
    <text evidence="8">The N-terminal domain determines nucleotide recognition and specific binding, while the C-terminal domain determines the specific binding to the target protein.</text>
</comment>
<evidence type="ECO:0000256" key="3">
    <source>
        <dbReference type="ARBA" id="ARBA00022723"/>
    </source>
</evidence>
<comment type="similarity">
    <text evidence="8">Belongs to the MobA family.</text>
</comment>
<comment type="function">
    <text evidence="8">Transfers a GMP moiety from GTP to Mo-molybdopterin (Mo-MPT) cofactor (Moco or molybdenum cofactor) to form Mo-molybdopterin guanine dinucleotide (Mo-MGD) cofactor.</text>
</comment>
<dbReference type="OrthoDB" id="9788394at2"/>
<gene>
    <name evidence="8" type="primary">mobA</name>
    <name evidence="10" type="ORF">D3P08_17980</name>
</gene>
<dbReference type="Pfam" id="PF12804">
    <property type="entry name" value="NTP_transf_3"/>
    <property type="match status" value="1"/>
</dbReference>
<accession>A0A3A1UR58</accession>
<dbReference type="GO" id="GO:0061603">
    <property type="term" value="F:molybdenum cofactor guanylyltransferase activity"/>
    <property type="evidence" value="ECO:0007669"/>
    <property type="project" value="UniProtKB-EC"/>
</dbReference>
<evidence type="ECO:0000256" key="6">
    <source>
        <dbReference type="ARBA" id="ARBA00023134"/>
    </source>
</evidence>
<dbReference type="PANTHER" id="PTHR19136:SF81">
    <property type="entry name" value="MOLYBDENUM COFACTOR GUANYLYLTRANSFERASE"/>
    <property type="match status" value="1"/>
</dbReference>
<proteinExistence type="inferred from homology"/>
<dbReference type="InterPro" id="IPR029044">
    <property type="entry name" value="Nucleotide-diphossugar_trans"/>
</dbReference>
<keyword evidence="4 8" id="KW-0547">Nucleotide-binding</keyword>
<dbReference type="PANTHER" id="PTHR19136">
    <property type="entry name" value="MOLYBDENUM COFACTOR GUANYLYLTRANSFERASE"/>
    <property type="match status" value="1"/>
</dbReference>
<dbReference type="GO" id="GO:0006777">
    <property type="term" value="P:Mo-molybdopterin cofactor biosynthetic process"/>
    <property type="evidence" value="ECO:0007669"/>
    <property type="project" value="UniProtKB-KW"/>
</dbReference>
<evidence type="ECO:0000256" key="7">
    <source>
        <dbReference type="ARBA" id="ARBA00023150"/>
    </source>
</evidence>
<evidence type="ECO:0000256" key="5">
    <source>
        <dbReference type="ARBA" id="ARBA00022842"/>
    </source>
</evidence>
<dbReference type="Proteomes" id="UP000266482">
    <property type="component" value="Unassembled WGS sequence"/>
</dbReference>
<dbReference type="GO" id="GO:0005525">
    <property type="term" value="F:GTP binding"/>
    <property type="evidence" value="ECO:0007669"/>
    <property type="project" value="UniProtKB-UniRule"/>
</dbReference>
<evidence type="ECO:0000313" key="11">
    <source>
        <dbReference type="Proteomes" id="UP000266482"/>
    </source>
</evidence>
<evidence type="ECO:0000256" key="1">
    <source>
        <dbReference type="ARBA" id="ARBA00022490"/>
    </source>
</evidence>
<feature type="binding site" evidence="8">
    <location>
        <position position="138"/>
    </location>
    <ligand>
        <name>GTP</name>
        <dbReference type="ChEBI" id="CHEBI:37565"/>
    </ligand>
</feature>
<comment type="subcellular location">
    <subcellularLocation>
        <location evidence="8">Cytoplasm</location>
    </subcellularLocation>
</comment>
<dbReference type="InterPro" id="IPR013482">
    <property type="entry name" value="Molybde_CF_guanTrfase"/>
</dbReference>
<feature type="binding site" evidence="8">
    <location>
        <position position="138"/>
    </location>
    <ligand>
        <name>Mg(2+)</name>
        <dbReference type="ChEBI" id="CHEBI:18420"/>
    </ligand>
</feature>
<keyword evidence="10" id="KW-0548">Nucleotidyltransferase</keyword>
<feature type="binding site" evidence="8">
    <location>
        <position position="27"/>
    </location>
    <ligand>
        <name>GTP</name>
        <dbReference type="ChEBI" id="CHEBI:37565"/>
    </ligand>
</feature>
<evidence type="ECO:0000256" key="2">
    <source>
        <dbReference type="ARBA" id="ARBA00022679"/>
    </source>
</evidence>
<comment type="caution">
    <text evidence="8">Lacks conserved residue(s) required for the propagation of feature annotation.</text>
</comment>
<keyword evidence="5 8" id="KW-0460">Magnesium</keyword>
<comment type="caution">
    <text evidence="10">The sequence shown here is derived from an EMBL/GenBank/DDBJ whole genome shotgun (WGS) entry which is preliminary data.</text>
</comment>
<dbReference type="GO" id="GO:0046872">
    <property type="term" value="F:metal ion binding"/>
    <property type="evidence" value="ECO:0007669"/>
    <property type="project" value="UniProtKB-KW"/>
</dbReference>
<reference evidence="10 11" key="1">
    <citation type="submission" date="2018-09" db="EMBL/GenBank/DDBJ databases">
        <title>Paenibacillus aracenensis nov. sp. isolated from a cave in southern Spain.</title>
        <authorList>
            <person name="Jurado V."/>
            <person name="Gutierrez-Patricio S."/>
            <person name="Gonzalez-Pimentel J.L."/>
            <person name="Miller A.Z."/>
            <person name="Laiz L."/>
            <person name="Saiz-Jimenez C."/>
        </authorList>
    </citation>
    <scope>NUCLEOTIDE SEQUENCE [LARGE SCALE GENOMIC DNA]</scope>
    <source>
        <strain evidence="10 11">DSM 22867</strain>
    </source>
</reference>
<dbReference type="Gene3D" id="3.90.550.10">
    <property type="entry name" value="Spore Coat Polysaccharide Biosynthesis Protein SpsA, Chain A"/>
    <property type="match status" value="1"/>
</dbReference>
<sequence>MRRKDGRWPFHSLILAGGRSSRMGTDKAMLPIDGEPLLARLAGQLLALSESVTIAAGSSARAAAYREALNGPLPLLKTGEVQKADRLDSSKSPGSSIAEGRERLSFVEDIYPGDGPLAGLHAGLSALPEGYVFVIACDMPAVSEPLLARLAEEAGNSAADVVHVKGQPFHALYHTRMAAKLREALESKSFRVMQLLRGLHTAAVEGDAQDSLEGLMNLNTPEDYRDYIKRMRRDGR</sequence>
<dbReference type="HAMAP" id="MF_00316">
    <property type="entry name" value="MobA"/>
    <property type="match status" value="1"/>
</dbReference>
<keyword evidence="7 8" id="KW-0501">Molybdenum cofactor biosynthesis</keyword>
<keyword evidence="1 8" id="KW-0963">Cytoplasm</keyword>
<feature type="domain" description="MobA-like NTP transferase" evidence="9">
    <location>
        <begin position="13"/>
        <end position="191"/>
    </location>
</feature>
<dbReference type="RefSeq" id="WP_119601095.1">
    <property type="nucleotide sequence ID" value="NZ_QXQA01000012.1"/>
</dbReference>
<dbReference type="SUPFAM" id="SSF53448">
    <property type="entry name" value="Nucleotide-diphospho-sugar transferases"/>
    <property type="match status" value="1"/>
</dbReference>
<evidence type="ECO:0000256" key="8">
    <source>
        <dbReference type="HAMAP-Rule" id="MF_00316"/>
    </source>
</evidence>
<dbReference type="GO" id="GO:0005737">
    <property type="term" value="C:cytoplasm"/>
    <property type="evidence" value="ECO:0007669"/>
    <property type="project" value="UniProtKB-SubCell"/>
</dbReference>
<protein>
    <recommendedName>
        <fullName evidence="8">Probable molybdenum cofactor guanylyltransferase</fullName>
        <shortName evidence="8">MoCo guanylyltransferase</shortName>
        <ecNumber evidence="8">2.7.7.77</ecNumber>
    </recommendedName>
    <alternativeName>
        <fullName evidence="8">GTP:molybdopterin guanylyltransferase</fullName>
    </alternativeName>
    <alternativeName>
        <fullName evidence="8">Mo-MPT guanylyltransferase</fullName>
    </alternativeName>
    <alternativeName>
        <fullName evidence="8">Molybdopterin guanylyltransferase</fullName>
    </alternativeName>
    <alternativeName>
        <fullName evidence="8">Molybdopterin-guanine dinucleotide synthase</fullName>
        <shortName evidence="8">MGD synthase</shortName>
    </alternativeName>
</protein>
<name>A0A3A1UR58_9BACL</name>
<keyword evidence="3 8" id="KW-0479">Metal-binding</keyword>
<organism evidence="10 11">
    <name type="scientific">Paenibacillus nanensis</name>
    <dbReference type="NCBI Taxonomy" id="393251"/>
    <lineage>
        <taxon>Bacteria</taxon>
        <taxon>Bacillati</taxon>
        <taxon>Bacillota</taxon>
        <taxon>Bacilli</taxon>
        <taxon>Bacillales</taxon>
        <taxon>Paenibacillaceae</taxon>
        <taxon>Paenibacillus</taxon>
    </lineage>
</organism>
<comment type="cofactor">
    <cofactor evidence="8">
        <name>Mg(2+)</name>
        <dbReference type="ChEBI" id="CHEBI:18420"/>
    </cofactor>
</comment>
<keyword evidence="11" id="KW-1185">Reference proteome</keyword>
<keyword evidence="2 8" id="KW-0808">Transferase</keyword>
<keyword evidence="6 8" id="KW-0342">GTP-binding</keyword>
<dbReference type="InterPro" id="IPR025877">
    <property type="entry name" value="MobA-like_NTP_Trfase"/>
</dbReference>
<evidence type="ECO:0000259" key="9">
    <source>
        <dbReference type="Pfam" id="PF12804"/>
    </source>
</evidence>
<dbReference type="CDD" id="cd02503">
    <property type="entry name" value="MobA"/>
    <property type="match status" value="1"/>
</dbReference>
<feature type="binding site" evidence="8">
    <location>
        <begin position="15"/>
        <end position="17"/>
    </location>
    <ligand>
        <name>GTP</name>
        <dbReference type="ChEBI" id="CHEBI:37565"/>
    </ligand>
</feature>
<evidence type="ECO:0000313" key="10">
    <source>
        <dbReference type="EMBL" id="RIX50978.1"/>
    </source>
</evidence>
<dbReference type="EC" id="2.7.7.77" evidence="8"/>
<feature type="binding site" evidence="8">
    <location>
        <position position="109"/>
    </location>
    <ligand>
        <name>GTP</name>
        <dbReference type="ChEBI" id="CHEBI:37565"/>
    </ligand>
</feature>
<dbReference type="EMBL" id="QXQA01000012">
    <property type="protein sequence ID" value="RIX50978.1"/>
    <property type="molecule type" value="Genomic_DNA"/>
</dbReference>